<dbReference type="Proteomes" id="UP000028607">
    <property type="component" value="Unassembled WGS sequence"/>
</dbReference>
<protein>
    <recommendedName>
        <fullName evidence="3">histidine kinase</fullName>
        <ecNumber evidence="3">2.7.13.3</ecNumber>
    </recommendedName>
</protein>
<dbReference type="Gene3D" id="3.30.565.10">
    <property type="entry name" value="Histidine kinase-like ATPase, C-terminal domain"/>
    <property type="match status" value="1"/>
</dbReference>
<dbReference type="OrthoDB" id="9809766at2"/>
<evidence type="ECO:0000256" key="5">
    <source>
        <dbReference type="ARBA" id="ARBA00022679"/>
    </source>
</evidence>
<keyword evidence="11" id="KW-0902">Two-component regulatory system</keyword>
<comment type="subcellular location">
    <subcellularLocation>
        <location evidence="2">Membrane</location>
        <topology evidence="2">Multi-pass membrane protein</topology>
    </subcellularLocation>
</comment>
<dbReference type="InterPro" id="IPR003661">
    <property type="entry name" value="HisK_dim/P_dom"/>
</dbReference>
<evidence type="ECO:0000256" key="8">
    <source>
        <dbReference type="ARBA" id="ARBA00022777"/>
    </source>
</evidence>
<dbReference type="eggNOG" id="COG2205">
    <property type="taxonomic scope" value="Bacteria"/>
</dbReference>
<dbReference type="InterPro" id="IPR005467">
    <property type="entry name" value="His_kinase_dom"/>
</dbReference>
<evidence type="ECO:0000256" key="7">
    <source>
        <dbReference type="ARBA" id="ARBA00022741"/>
    </source>
</evidence>
<evidence type="ECO:0000313" key="15">
    <source>
        <dbReference type="Proteomes" id="UP000028607"/>
    </source>
</evidence>
<dbReference type="Gene3D" id="1.10.287.130">
    <property type="match status" value="1"/>
</dbReference>
<gene>
    <name evidence="14" type="ORF">DW2_09086</name>
</gene>
<dbReference type="SUPFAM" id="SSF47384">
    <property type="entry name" value="Homodimeric domain of signal transducing histidine kinase"/>
    <property type="match status" value="1"/>
</dbReference>
<keyword evidence="7" id="KW-0547">Nucleotide-binding</keyword>
<evidence type="ECO:0000256" key="6">
    <source>
        <dbReference type="ARBA" id="ARBA00022692"/>
    </source>
</evidence>
<dbReference type="Pfam" id="PF02518">
    <property type="entry name" value="HATPase_c"/>
    <property type="match status" value="1"/>
</dbReference>
<dbReference type="PANTHER" id="PTHR45436">
    <property type="entry name" value="SENSOR HISTIDINE KINASE YKOH"/>
    <property type="match status" value="1"/>
</dbReference>
<evidence type="ECO:0000259" key="13">
    <source>
        <dbReference type="PROSITE" id="PS50109"/>
    </source>
</evidence>
<keyword evidence="9" id="KW-0067">ATP-binding</keyword>
<evidence type="ECO:0000256" key="3">
    <source>
        <dbReference type="ARBA" id="ARBA00012438"/>
    </source>
</evidence>
<dbReference type="Pfam" id="PF00512">
    <property type="entry name" value="HisKA"/>
    <property type="match status" value="1"/>
</dbReference>
<evidence type="ECO:0000256" key="4">
    <source>
        <dbReference type="ARBA" id="ARBA00022553"/>
    </source>
</evidence>
<dbReference type="CDD" id="cd00082">
    <property type="entry name" value="HisKA"/>
    <property type="match status" value="1"/>
</dbReference>
<feature type="domain" description="Histidine kinase" evidence="13">
    <location>
        <begin position="239"/>
        <end position="429"/>
    </location>
</feature>
<evidence type="ECO:0000256" key="1">
    <source>
        <dbReference type="ARBA" id="ARBA00000085"/>
    </source>
</evidence>
<keyword evidence="4" id="KW-0597">Phosphoprotein</keyword>
<evidence type="ECO:0000313" key="14">
    <source>
        <dbReference type="EMBL" id="KFE35117.1"/>
    </source>
</evidence>
<dbReference type="SUPFAM" id="SSF55874">
    <property type="entry name" value="ATPase domain of HSP90 chaperone/DNA topoisomerase II/histidine kinase"/>
    <property type="match status" value="1"/>
</dbReference>
<keyword evidence="10 12" id="KW-1133">Transmembrane helix</keyword>
<dbReference type="AlphaFoldDB" id="A0A085TWM0"/>
<keyword evidence="5" id="KW-0808">Transferase</keyword>
<dbReference type="SMART" id="SM00388">
    <property type="entry name" value="HisKA"/>
    <property type="match status" value="1"/>
</dbReference>
<reference evidence="14 15" key="2">
    <citation type="journal article" date="2015" name="Antonie Van Leeuwenhoek">
        <title>Thioclava indica sp. nov., isolated from surface seawater of the Indian Ocean.</title>
        <authorList>
            <person name="Liu Y."/>
            <person name="Lai Q."/>
            <person name="Du J."/>
            <person name="Xu H."/>
            <person name="Jiang L."/>
            <person name="Shao Z."/>
        </authorList>
    </citation>
    <scope>NUCLEOTIDE SEQUENCE [LARGE SCALE GENOMIC DNA]</scope>
    <source>
        <strain evidence="14 15">13D2W-2</strain>
    </source>
</reference>
<dbReference type="PATRIC" id="fig|1317124.6.peg.1844"/>
<dbReference type="InterPro" id="IPR036890">
    <property type="entry name" value="HATPase_C_sf"/>
</dbReference>
<accession>A0A085TWM0</accession>
<dbReference type="InterPro" id="IPR036097">
    <property type="entry name" value="HisK_dim/P_sf"/>
</dbReference>
<evidence type="ECO:0000256" key="9">
    <source>
        <dbReference type="ARBA" id="ARBA00022840"/>
    </source>
</evidence>
<sequence length="445" mass="47776">MKVRSLTWRVALAAGAAVTILWLLAAGITARLLSGEMGQVFDREMRATAERILPIIIHERRDDDGTHDADQSHDAIDLSRLREGNDALAFVLRNRYDEVFLRSSGAAAMPFPDAPKNGFATVSDHRFYTVSSPRGDFSITVGEPLSHRHAVAREMLMGLSLPLVLVIPIALAAILFAVRRSLAPVARLGAELEARGPTRLDPLPSEGVVRELVPIVVGIDGLMERLGAAFDAERAFASNAAHEMRTPVAGAIAQAQRLRAETSDPAAAARADEIEATLKRLNALSEKLMQLARAEGSRLRLDRESDLRMVLRVVVEDFTRAGAPAPVSLDLPDAPVMSDLDPDAFGILARNLIENALRHGAKGRPVEVSLAPTGSLSVRNEGKVVEEADLARLSNRFARGDGAGDGTGLGLAIVHVVAERAGADLRLYSPAPGRADGFEARFVPH</sequence>
<dbReference type="GO" id="GO:0000155">
    <property type="term" value="F:phosphorelay sensor kinase activity"/>
    <property type="evidence" value="ECO:0007669"/>
    <property type="project" value="InterPro"/>
</dbReference>
<dbReference type="PANTHER" id="PTHR45436:SF14">
    <property type="entry name" value="SENSOR PROTEIN QSEC"/>
    <property type="match status" value="1"/>
</dbReference>
<dbReference type="InterPro" id="IPR050428">
    <property type="entry name" value="TCS_sensor_his_kinase"/>
</dbReference>
<comment type="caution">
    <text evidence="14">The sequence shown here is derived from an EMBL/GenBank/DDBJ whole genome shotgun (WGS) entry which is preliminary data.</text>
</comment>
<dbReference type="EC" id="2.7.13.3" evidence="3"/>
<keyword evidence="6 12" id="KW-0812">Transmembrane</keyword>
<organism evidence="14 15">
    <name type="scientific">Thioclava atlantica</name>
    <dbReference type="NCBI Taxonomy" id="1317124"/>
    <lineage>
        <taxon>Bacteria</taxon>
        <taxon>Pseudomonadati</taxon>
        <taxon>Pseudomonadota</taxon>
        <taxon>Alphaproteobacteria</taxon>
        <taxon>Rhodobacterales</taxon>
        <taxon>Paracoccaceae</taxon>
        <taxon>Thioclava</taxon>
    </lineage>
</organism>
<comment type="catalytic activity">
    <reaction evidence="1">
        <text>ATP + protein L-histidine = ADP + protein N-phospho-L-histidine.</text>
        <dbReference type="EC" id="2.7.13.3"/>
    </reaction>
</comment>
<dbReference type="GO" id="GO:0005886">
    <property type="term" value="C:plasma membrane"/>
    <property type="evidence" value="ECO:0007669"/>
    <property type="project" value="TreeGrafter"/>
</dbReference>
<keyword evidence="15" id="KW-1185">Reference proteome</keyword>
<evidence type="ECO:0000256" key="10">
    <source>
        <dbReference type="ARBA" id="ARBA00022989"/>
    </source>
</evidence>
<dbReference type="SMART" id="SM00387">
    <property type="entry name" value="HATPase_c"/>
    <property type="match status" value="1"/>
</dbReference>
<dbReference type="InterPro" id="IPR003594">
    <property type="entry name" value="HATPase_dom"/>
</dbReference>
<keyword evidence="12" id="KW-0472">Membrane</keyword>
<dbReference type="GO" id="GO:0005524">
    <property type="term" value="F:ATP binding"/>
    <property type="evidence" value="ECO:0007669"/>
    <property type="project" value="UniProtKB-KW"/>
</dbReference>
<evidence type="ECO:0000256" key="11">
    <source>
        <dbReference type="ARBA" id="ARBA00023012"/>
    </source>
</evidence>
<dbReference type="STRING" id="1317124.DW2_09086"/>
<dbReference type="CDD" id="cd00075">
    <property type="entry name" value="HATPase"/>
    <property type="match status" value="1"/>
</dbReference>
<dbReference type="EMBL" id="AQRC01000006">
    <property type="protein sequence ID" value="KFE35117.1"/>
    <property type="molecule type" value="Genomic_DNA"/>
</dbReference>
<evidence type="ECO:0000256" key="12">
    <source>
        <dbReference type="SAM" id="Phobius"/>
    </source>
</evidence>
<dbReference type="RefSeq" id="WP_038145623.1">
    <property type="nucleotide sequence ID" value="NZ_AQRC01000006.1"/>
</dbReference>
<reference evidence="15" key="1">
    <citation type="submission" date="2013-04" db="EMBL/GenBank/DDBJ databases">
        <title>Thioclava sp. 13D2W-2 Genome Sequencing.</title>
        <authorList>
            <person name="Lai Q."/>
            <person name="Li G."/>
            <person name="Shao Z."/>
        </authorList>
    </citation>
    <scope>NUCLEOTIDE SEQUENCE [LARGE SCALE GENOMIC DNA]</scope>
    <source>
        <strain evidence="15">13D2W-2</strain>
    </source>
</reference>
<name>A0A085TWM0_9RHOB</name>
<feature type="transmembrane region" description="Helical" evidence="12">
    <location>
        <begin position="155"/>
        <end position="178"/>
    </location>
</feature>
<evidence type="ECO:0000256" key="2">
    <source>
        <dbReference type="ARBA" id="ARBA00004141"/>
    </source>
</evidence>
<dbReference type="PROSITE" id="PS50109">
    <property type="entry name" value="HIS_KIN"/>
    <property type="match status" value="1"/>
</dbReference>
<proteinExistence type="predicted"/>
<keyword evidence="8 14" id="KW-0418">Kinase</keyword>